<dbReference type="EMBL" id="KK198753">
    <property type="protein sequence ID" value="KCW88320.1"/>
    <property type="molecule type" value="Genomic_DNA"/>
</dbReference>
<evidence type="ECO:0000256" key="4">
    <source>
        <dbReference type="ARBA" id="ARBA00022777"/>
    </source>
</evidence>
<dbReference type="GO" id="GO:0004674">
    <property type="term" value="F:protein serine/threonine kinase activity"/>
    <property type="evidence" value="ECO:0007669"/>
    <property type="project" value="UniProtKB-KW"/>
</dbReference>
<gene>
    <name evidence="6" type="ORF">EUGRSUZ_A00709</name>
</gene>
<dbReference type="AlphaFoldDB" id="A0A059DDK5"/>
<accession>A0A059DDK5</accession>
<dbReference type="PANTHER" id="PTHR43895">
    <property type="entry name" value="CALCIUM/CALMODULIN-DEPENDENT PROTEIN KINASE KINASE-RELATED"/>
    <property type="match status" value="1"/>
</dbReference>
<keyword evidence="5" id="KW-0067">ATP-binding</keyword>
<keyword evidence="1" id="KW-0723">Serine/threonine-protein kinase</keyword>
<dbReference type="GO" id="GO:0005524">
    <property type="term" value="F:ATP binding"/>
    <property type="evidence" value="ECO:0007669"/>
    <property type="project" value="UniProtKB-KW"/>
</dbReference>
<proteinExistence type="predicted"/>
<evidence type="ECO:0000256" key="2">
    <source>
        <dbReference type="ARBA" id="ARBA00022679"/>
    </source>
</evidence>
<protein>
    <recommendedName>
        <fullName evidence="7">Protein kinase domain-containing protein</fullName>
    </recommendedName>
</protein>
<evidence type="ECO:0000313" key="6">
    <source>
        <dbReference type="EMBL" id="KCW88320.1"/>
    </source>
</evidence>
<evidence type="ECO:0008006" key="7">
    <source>
        <dbReference type="Google" id="ProtNLM"/>
    </source>
</evidence>
<keyword evidence="2" id="KW-0808">Transferase</keyword>
<dbReference type="Gene3D" id="3.30.200.20">
    <property type="entry name" value="Phosphorylase Kinase, domain 1"/>
    <property type="match status" value="1"/>
</dbReference>
<keyword evidence="3" id="KW-0547">Nucleotide-binding</keyword>
<dbReference type="STRING" id="71139.A0A059DDK5"/>
<evidence type="ECO:0000256" key="5">
    <source>
        <dbReference type="ARBA" id="ARBA00022840"/>
    </source>
</evidence>
<dbReference type="InterPro" id="IPR011009">
    <property type="entry name" value="Kinase-like_dom_sf"/>
</dbReference>
<dbReference type="Gramene" id="KCW88320">
    <property type="protein sequence ID" value="KCW88320"/>
    <property type="gene ID" value="EUGRSUZ_A00709"/>
</dbReference>
<dbReference type="SUPFAM" id="SSF56112">
    <property type="entry name" value="Protein kinase-like (PK-like)"/>
    <property type="match status" value="1"/>
</dbReference>
<evidence type="ECO:0000256" key="3">
    <source>
        <dbReference type="ARBA" id="ARBA00022741"/>
    </source>
</evidence>
<dbReference type="InParanoid" id="A0A059DDK5"/>
<sequence length="87" mass="10197">MSIAAEMIDKEKVLKVGRIDQIKREISVMRLIRHPHVVELHELFNKVTKGKLKAVAQRHFRQLNCCCRLSQPRHLSPCLETRESVLR</sequence>
<evidence type="ECO:0000256" key="1">
    <source>
        <dbReference type="ARBA" id="ARBA00022527"/>
    </source>
</evidence>
<organism evidence="6">
    <name type="scientific">Eucalyptus grandis</name>
    <name type="common">Flooded gum</name>
    <dbReference type="NCBI Taxonomy" id="71139"/>
    <lineage>
        <taxon>Eukaryota</taxon>
        <taxon>Viridiplantae</taxon>
        <taxon>Streptophyta</taxon>
        <taxon>Embryophyta</taxon>
        <taxon>Tracheophyta</taxon>
        <taxon>Spermatophyta</taxon>
        <taxon>Magnoliopsida</taxon>
        <taxon>eudicotyledons</taxon>
        <taxon>Gunneridae</taxon>
        <taxon>Pentapetalae</taxon>
        <taxon>rosids</taxon>
        <taxon>malvids</taxon>
        <taxon>Myrtales</taxon>
        <taxon>Myrtaceae</taxon>
        <taxon>Myrtoideae</taxon>
        <taxon>Eucalypteae</taxon>
        <taxon>Eucalyptus</taxon>
    </lineage>
</organism>
<keyword evidence="4" id="KW-0418">Kinase</keyword>
<reference evidence="6" key="1">
    <citation type="submission" date="2013-07" db="EMBL/GenBank/DDBJ databases">
        <title>The genome of Eucalyptus grandis.</title>
        <authorList>
            <person name="Schmutz J."/>
            <person name="Hayes R."/>
            <person name="Myburg A."/>
            <person name="Tuskan G."/>
            <person name="Grattapaglia D."/>
            <person name="Rokhsar D.S."/>
        </authorList>
    </citation>
    <scope>NUCLEOTIDE SEQUENCE</scope>
    <source>
        <tissue evidence="6">Leaf extractions</tissue>
    </source>
</reference>
<name>A0A059DDK5_EUCGR</name>
<dbReference type="PANTHER" id="PTHR43895:SF28">
    <property type="entry name" value="CBL-INTERACTING SERINE_THREONINE-PROTEIN KINASE 15"/>
    <property type="match status" value="1"/>
</dbReference>